<keyword evidence="2 4" id="KW-0808">Transferase</keyword>
<organism evidence="4 5">
    <name type="scientific">Gluconacetobacter liquefaciens</name>
    <name type="common">Acetobacter liquefaciens</name>
    <dbReference type="NCBI Taxonomy" id="89584"/>
    <lineage>
        <taxon>Bacteria</taxon>
        <taxon>Pseudomonadati</taxon>
        <taxon>Pseudomonadota</taxon>
        <taxon>Alphaproteobacteria</taxon>
        <taxon>Acetobacterales</taxon>
        <taxon>Acetobacteraceae</taxon>
        <taxon>Gluconacetobacter</taxon>
    </lineage>
</organism>
<evidence type="ECO:0000313" key="5">
    <source>
        <dbReference type="Proteomes" id="UP000254958"/>
    </source>
</evidence>
<dbReference type="Pfam" id="PF01075">
    <property type="entry name" value="Glyco_transf_9"/>
    <property type="match status" value="1"/>
</dbReference>
<dbReference type="Proteomes" id="UP000562982">
    <property type="component" value="Unassembled WGS sequence"/>
</dbReference>
<evidence type="ECO:0000256" key="1">
    <source>
        <dbReference type="ARBA" id="ARBA00022676"/>
    </source>
</evidence>
<protein>
    <submittedName>
        <fullName evidence="4">ADP-heptose:LPS heptosyltransferase</fullName>
    </submittedName>
    <submittedName>
        <fullName evidence="3">Glycosyltransferase family 9 protein</fullName>
    </submittedName>
</protein>
<evidence type="ECO:0000313" key="4">
    <source>
        <dbReference type="EMBL" id="RDI40611.1"/>
    </source>
</evidence>
<reference evidence="4 5" key="1">
    <citation type="submission" date="2018-07" db="EMBL/GenBank/DDBJ databases">
        <title>Genomic Encyclopedia of Type Strains, Phase IV (KMG-IV): sequencing the most valuable type-strain genomes for metagenomic binning, comparative biology and taxonomic classification.</title>
        <authorList>
            <person name="Goeker M."/>
        </authorList>
    </citation>
    <scope>NUCLEOTIDE SEQUENCE [LARGE SCALE GENOMIC DNA]</scope>
    <source>
        <strain evidence="4 5">DSM 5603</strain>
    </source>
</reference>
<dbReference type="GO" id="GO:0009244">
    <property type="term" value="P:lipopolysaccharide core region biosynthetic process"/>
    <property type="evidence" value="ECO:0007669"/>
    <property type="project" value="TreeGrafter"/>
</dbReference>
<dbReference type="GO" id="GO:0005829">
    <property type="term" value="C:cytosol"/>
    <property type="evidence" value="ECO:0007669"/>
    <property type="project" value="TreeGrafter"/>
</dbReference>
<dbReference type="CDD" id="cd03789">
    <property type="entry name" value="GT9_LPS_heptosyltransferase"/>
    <property type="match status" value="1"/>
</dbReference>
<dbReference type="SUPFAM" id="SSF53756">
    <property type="entry name" value="UDP-Glycosyltransferase/glycogen phosphorylase"/>
    <property type="match status" value="1"/>
</dbReference>
<proteinExistence type="predicted"/>
<dbReference type="Gene3D" id="3.40.50.2000">
    <property type="entry name" value="Glycogen Phosphorylase B"/>
    <property type="match status" value="2"/>
</dbReference>
<comment type="caution">
    <text evidence="4">The sequence shown here is derived from an EMBL/GenBank/DDBJ whole genome shotgun (WGS) entry which is preliminary data.</text>
</comment>
<evidence type="ECO:0000313" key="6">
    <source>
        <dbReference type="Proteomes" id="UP000562982"/>
    </source>
</evidence>
<accession>A0A370GA53</accession>
<dbReference type="PANTHER" id="PTHR30160">
    <property type="entry name" value="TETRAACYLDISACCHARIDE 4'-KINASE-RELATED"/>
    <property type="match status" value="1"/>
</dbReference>
<dbReference type="InterPro" id="IPR051199">
    <property type="entry name" value="LPS_LOS_Heptosyltrfase"/>
</dbReference>
<dbReference type="RefSeq" id="WP_114725523.1">
    <property type="nucleotide sequence ID" value="NZ_BJMI01000004.1"/>
</dbReference>
<dbReference type="GO" id="GO:0008713">
    <property type="term" value="F:ADP-heptose-lipopolysaccharide heptosyltransferase activity"/>
    <property type="evidence" value="ECO:0007669"/>
    <property type="project" value="TreeGrafter"/>
</dbReference>
<dbReference type="PANTHER" id="PTHR30160:SF1">
    <property type="entry name" value="LIPOPOLYSACCHARIDE 1,2-N-ACETYLGLUCOSAMINETRANSFERASE-RELATED"/>
    <property type="match status" value="1"/>
</dbReference>
<dbReference type="Proteomes" id="UP000254958">
    <property type="component" value="Unassembled WGS sequence"/>
</dbReference>
<sequence length="300" mass="32255">MKRVLVIKLGALGDLVLAFAPFAAIRARYPDAYITLMTTAPFAALMETAPWFDHVVVDSRPAWRDLRGLMRLRRQMAGFDAVYDLQTSGRSSRYFRLAGRPRWSGIATGACWPHDNPQRDFMHTRARQRDQLRRAGIDDVPDPDLSWLADGGPMVPGPYALLVPGAAPHRPAKRWPAERFGALARLLAARGLTPVIVGTAGEADLAAIIRAACPEAVDLTGRTSLPELAGLAGRATLAVGNDTGPMHLAAAMGCPCTVLFSRDSDPARTAPQGRAPGQVRVLRVDDLALLGVERVAASVA</sequence>
<dbReference type="EMBL" id="JABEQI010000001">
    <property type="protein sequence ID" value="MBB2185179.1"/>
    <property type="molecule type" value="Genomic_DNA"/>
</dbReference>
<keyword evidence="1" id="KW-0328">Glycosyltransferase</keyword>
<dbReference type="AlphaFoldDB" id="A0A370GA53"/>
<gene>
    <name evidence="4" type="ORF">C7453_101408</name>
    <name evidence="3" type="ORF">HLH32_02020</name>
</gene>
<dbReference type="InterPro" id="IPR002201">
    <property type="entry name" value="Glyco_trans_9"/>
</dbReference>
<evidence type="ECO:0000256" key="2">
    <source>
        <dbReference type="ARBA" id="ARBA00022679"/>
    </source>
</evidence>
<name>A0A370GA53_GLULI</name>
<dbReference type="OrthoDB" id="9807356at2"/>
<reference evidence="3 6" key="2">
    <citation type="submission" date="2020-04" db="EMBL/GenBank/DDBJ databases">
        <title>Description of novel Gluconacetobacter.</title>
        <authorList>
            <person name="Sombolestani A."/>
        </authorList>
    </citation>
    <scope>NUCLEOTIDE SEQUENCE [LARGE SCALE GENOMIC DNA]</scope>
    <source>
        <strain evidence="3 6">LMG 1382</strain>
    </source>
</reference>
<dbReference type="EMBL" id="QQAW01000001">
    <property type="protein sequence ID" value="RDI40611.1"/>
    <property type="molecule type" value="Genomic_DNA"/>
</dbReference>
<evidence type="ECO:0000313" key="3">
    <source>
        <dbReference type="EMBL" id="MBB2185179.1"/>
    </source>
</evidence>
<keyword evidence="5" id="KW-1185">Reference proteome</keyword>